<accession>A0A9P0F3E9</accession>
<evidence type="ECO:0000259" key="3">
    <source>
        <dbReference type="Pfam" id="PF00135"/>
    </source>
</evidence>
<comment type="similarity">
    <text evidence="1">Belongs to the type-B carboxylesterase/lipase family.</text>
</comment>
<evidence type="ECO:0000256" key="2">
    <source>
        <dbReference type="ARBA" id="ARBA00023180"/>
    </source>
</evidence>
<proteinExistence type="inferred from homology"/>
<dbReference type="Gene3D" id="3.40.50.1820">
    <property type="entry name" value="alpha/beta hydrolase"/>
    <property type="match status" value="1"/>
</dbReference>
<protein>
    <recommendedName>
        <fullName evidence="3">Carboxylesterase type B domain-containing protein</fullName>
    </recommendedName>
</protein>
<sequence>MGSVHGEELPYLFGAPLVESFSHFSHNYTKAEVTLSETFIVYLTNFARTGNPNEFPAQQDSSASTLKDKVRYHRNISWEGYDPVHQKYLEFSKFPMSFAFVRFIQLF</sequence>
<dbReference type="SUPFAM" id="SSF53474">
    <property type="entry name" value="alpha/beta-Hydrolases"/>
    <property type="match status" value="1"/>
</dbReference>
<dbReference type="PANTHER" id="PTHR43903">
    <property type="entry name" value="NEUROLIGIN"/>
    <property type="match status" value="1"/>
</dbReference>
<dbReference type="InterPro" id="IPR051093">
    <property type="entry name" value="Neuroligin/BSAL"/>
</dbReference>
<reference evidence="4" key="1">
    <citation type="submission" date="2021-12" db="EMBL/GenBank/DDBJ databases">
        <authorList>
            <person name="King R."/>
        </authorList>
    </citation>
    <scope>NUCLEOTIDE SEQUENCE</scope>
</reference>
<feature type="domain" description="Carboxylesterase type B" evidence="3">
    <location>
        <begin position="1"/>
        <end position="93"/>
    </location>
</feature>
<dbReference type="Proteomes" id="UP001152759">
    <property type="component" value="Chromosome 3"/>
</dbReference>
<dbReference type="Pfam" id="PF00135">
    <property type="entry name" value="COesterase"/>
    <property type="match status" value="1"/>
</dbReference>
<gene>
    <name evidence="4" type="ORF">BEMITA_LOCUS5663</name>
</gene>
<dbReference type="EMBL" id="OU963864">
    <property type="protein sequence ID" value="CAH0386567.1"/>
    <property type="molecule type" value="Genomic_DNA"/>
</dbReference>
<evidence type="ECO:0000313" key="4">
    <source>
        <dbReference type="EMBL" id="CAH0386567.1"/>
    </source>
</evidence>
<evidence type="ECO:0000313" key="5">
    <source>
        <dbReference type="Proteomes" id="UP001152759"/>
    </source>
</evidence>
<name>A0A9P0F3E9_BEMTA</name>
<keyword evidence="2" id="KW-0325">Glycoprotein</keyword>
<dbReference type="InterPro" id="IPR002018">
    <property type="entry name" value="CarbesteraseB"/>
</dbReference>
<keyword evidence="5" id="KW-1185">Reference proteome</keyword>
<dbReference type="AlphaFoldDB" id="A0A9P0F3E9"/>
<evidence type="ECO:0000256" key="1">
    <source>
        <dbReference type="ARBA" id="ARBA00005964"/>
    </source>
</evidence>
<dbReference type="InterPro" id="IPR029058">
    <property type="entry name" value="AB_hydrolase_fold"/>
</dbReference>
<organism evidence="4 5">
    <name type="scientific">Bemisia tabaci</name>
    <name type="common">Sweetpotato whitefly</name>
    <name type="synonym">Aleurodes tabaci</name>
    <dbReference type="NCBI Taxonomy" id="7038"/>
    <lineage>
        <taxon>Eukaryota</taxon>
        <taxon>Metazoa</taxon>
        <taxon>Ecdysozoa</taxon>
        <taxon>Arthropoda</taxon>
        <taxon>Hexapoda</taxon>
        <taxon>Insecta</taxon>
        <taxon>Pterygota</taxon>
        <taxon>Neoptera</taxon>
        <taxon>Paraneoptera</taxon>
        <taxon>Hemiptera</taxon>
        <taxon>Sternorrhyncha</taxon>
        <taxon>Aleyrodoidea</taxon>
        <taxon>Aleyrodidae</taxon>
        <taxon>Aleyrodinae</taxon>
        <taxon>Bemisia</taxon>
    </lineage>
</organism>